<dbReference type="Pfam" id="PF03206">
    <property type="entry name" value="NifW"/>
    <property type="match status" value="1"/>
</dbReference>
<evidence type="ECO:0000256" key="1">
    <source>
        <dbReference type="ARBA" id="ARBA00002247"/>
    </source>
</evidence>
<accession>A0ABS7YQ02</accession>
<reference evidence="7" key="1">
    <citation type="submission" date="2023-07" db="EMBL/GenBank/DDBJ databases">
        <title>Molecular identification of indigenous halophilic bacteria isolated from red sea cost, biodegradation of synthetic dyes and assessment of degraded metabolite toxicity.</title>
        <authorList>
            <person name="Chaieb K."/>
            <person name="Altayb H.N."/>
        </authorList>
    </citation>
    <scope>NUCLEOTIDE SEQUENCE [LARGE SCALE GENOMIC DNA]</scope>
    <source>
        <strain evidence="7">K20</strain>
    </source>
</reference>
<evidence type="ECO:0000313" key="7">
    <source>
        <dbReference type="Proteomes" id="UP001199044"/>
    </source>
</evidence>
<evidence type="ECO:0000256" key="5">
    <source>
        <dbReference type="ARBA" id="ARBA00023231"/>
    </source>
</evidence>
<evidence type="ECO:0000256" key="2">
    <source>
        <dbReference type="ARBA" id="ARBA00008351"/>
    </source>
</evidence>
<comment type="subunit">
    <text evidence="3">Homotrimer; associates with NifD.</text>
</comment>
<dbReference type="InterPro" id="IPR004893">
    <property type="entry name" value="NifW"/>
</dbReference>
<dbReference type="Proteomes" id="UP001199044">
    <property type="component" value="Unassembled WGS sequence"/>
</dbReference>
<evidence type="ECO:0000256" key="3">
    <source>
        <dbReference type="ARBA" id="ARBA00011284"/>
    </source>
</evidence>
<evidence type="ECO:0000256" key="4">
    <source>
        <dbReference type="ARBA" id="ARBA00016274"/>
    </source>
</evidence>
<keyword evidence="5" id="KW-0535">Nitrogen fixation</keyword>
<dbReference type="RefSeq" id="WP_225250396.1">
    <property type="nucleotide sequence ID" value="NZ_JAIWIU010000056.1"/>
</dbReference>
<comment type="function">
    <text evidence="1">May protect the nitrogenase Fe-Mo protein from oxidative damage.</text>
</comment>
<comment type="similarity">
    <text evidence="2">Belongs to the NifW family.</text>
</comment>
<keyword evidence="7" id="KW-1185">Reference proteome</keyword>
<gene>
    <name evidence="6" type="ORF">LDJ79_09480</name>
</gene>
<name>A0ABS7YQ02_9VIBR</name>
<comment type="caution">
    <text evidence="6">The sequence shown here is derived from an EMBL/GenBank/DDBJ whole genome shotgun (WGS) entry which is preliminary data.</text>
</comment>
<proteinExistence type="inferred from homology"/>
<sequence>MDVTQENDFLDDLEELSSAQEFLAYFHISYDASFVEKKHIQLLRLFQKLLSAQPNRLGDFDFYQSTLRMAYKQLLLGRELALNTHGGCDTCQSGDCPSSMVEEVR</sequence>
<dbReference type="EMBL" id="JAIWIU010000056">
    <property type="protein sequence ID" value="MCA2016340.1"/>
    <property type="molecule type" value="Genomic_DNA"/>
</dbReference>
<organism evidence="6 7">
    <name type="scientific">Vibrio tritonius</name>
    <dbReference type="NCBI Taxonomy" id="1435069"/>
    <lineage>
        <taxon>Bacteria</taxon>
        <taxon>Pseudomonadati</taxon>
        <taxon>Pseudomonadota</taxon>
        <taxon>Gammaproteobacteria</taxon>
        <taxon>Vibrionales</taxon>
        <taxon>Vibrionaceae</taxon>
        <taxon>Vibrio</taxon>
    </lineage>
</organism>
<protein>
    <recommendedName>
        <fullName evidence="4">Nitrogenase-stabilizing/protective protein NifW</fullName>
    </recommendedName>
</protein>
<evidence type="ECO:0000313" key="6">
    <source>
        <dbReference type="EMBL" id="MCA2016340.1"/>
    </source>
</evidence>